<dbReference type="InterPro" id="IPR032466">
    <property type="entry name" value="Metal_Hydrolase"/>
</dbReference>
<gene>
    <name evidence="3" type="ORF">N0K08_07475</name>
</gene>
<name>A0ABT2PMH3_9BURK</name>
<dbReference type="SUPFAM" id="SSF51556">
    <property type="entry name" value="Metallo-dependent hydrolases"/>
    <property type="match status" value="1"/>
</dbReference>
<comment type="caution">
    <text evidence="3">The sequence shown here is derived from an EMBL/GenBank/DDBJ whole genome shotgun (WGS) entry which is preliminary data.</text>
</comment>
<dbReference type="Proteomes" id="UP001525968">
    <property type="component" value="Unassembled WGS sequence"/>
</dbReference>
<dbReference type="InterPro" id="IPR006680">
    <property type="entry name" value="Amidohydro-rel"/>
</dbReference>
<evidence type="ECO:0000313" key="4">
    <source>
        <dbReference type="Proteomes" id="UP001525968"/>
    </source>
</evidence>
<dbReference type="InterPro" id="IPR011059">
    <property type="entry name" value="Metal-dep_hydrolase_composite"/>
</dbReference>
<dbReference type="NCBIfam" id="NF006689">
    <property type="entry name" value="PRK09237.1"/>
    <property type="match status" value="1"/>
</dbReference>
<dbReference type="PIRSF" id="PIRSF039004">
    <property type="entry name" value="ADE_EF_0837"/>
    <property type="match status" value="1"/>
</dbReference>
<dbReference type="EMBL" id="JAODYH010000003">
    <property type="protein sequence ID" value="MCT9810467.1"/>
    <property type="molecule type" value="Genomic_DNA"/>
</dbReference>
<keyword evidence="1" id="KW-0472">Membrane</keyword>
<proteinExistence type="predicted"/>
<dbReference type="PANTHER" id="PTHR42717:SF1">
    <property type="entry name" value="IMIDAZOLONEPROPIONASE AND RELATED AMIDOHYDROLASES"/>
    <property type="match status" value="1"/>
</dbReference>
<keyword evidence="1" id="KW-0812">Transmembrane</keyword>
<evidence type="ECO:0000313" key="3">
    <source>
        <dbReference type="EMBL" id="MCT9810467.1"/>
    </source>
</evidence>
<feature type="transmembrane region" description="Helical" evidence="1">
    <location>
        <begin position="320"/>
        <end position="343"/>
    </location>
</feature>
<evidence type="ECO:0000259" key="2">
    <source>
        <dbReference type="Pfam" id="PF01979"/>
    </source>
</evidence>
<organism evidence="3 4">
    <name type="scientific">Acidovorax bellezanensis</name>
    <dbReference type="NCBI Taxonomy" id="2976702"/>
    <lineage>
        <taxon>Bacteria</taxon>
        <taxon>Pseudomonadati</taxon>
        <taxon>Pseudomonadota</taxon>
        <taxon>Betaproteobacteria</taxon>
        <taxon>Burkholderiales</taxon>
        <taxon>Comamonadaceae</taxon>
        <taxon>Acidovorax</taxon>
    </lineage>
</organism>
<dbReference type="SUPFAM" id="SSF51338">
    <property type="entry name" value="Composite domain of metallo-dependent hydrolases"/>
    <property type="match status" value="1"/>
</dbReference>
<sequence length="425" mass="45720">MLLTGGRVIDPTMGRDGVFDVLVVDDRIAAIGKDLGSEVAADVETIDCRGKLVLPGLIDTHGHVYQGVTGRFGLNPDMCGVHSGVTTLVDQGGPSCITLPGFRQYVVEPSSTRVLAYLSAYLVGGLEGHYYPELYRPECLDVEATVRAARENRDVVRGLKAHAEIGGFARWGVDVMRIATRIGRETELPVYIHFGQLWPKPEAGCLPVNPDSIFNQVVEMLKPGDILAHPFSRHPGGFVELDGKLHPLVHEAIQRGLKIDVGHGSHFSYKTARIVLNAGVIPDTLGADMHGYNTQVAAPPGTPDSHPDEEDHMFKGKTRFSLVSAMTSMLALGLPLAHVVAMVTRNAARMVGMEGELGTLKVGGVADVSVLNDARGHWILRDNEGTQVTTTQMLTPAFCLRAGQRFDANAAILPQPLEASSDAFA</sequence>
<dbReference type="InterPro" id="IPR020043">
    <property type="entry name" value="Deacetylase_Atu3266-like"/>
</dbReference>
<evidence type="ECO:0000256" key="1">
    <source>
        <dbReference type="SAM" id="Phobius"/>
    </source>
</evidence>
<dbReference type="Gene3D" id="3.20.20.140">
    <property type="entry name" value="Metal-dependent hydrolases"/>
    <property type="match status" value="1"/>
</dbReference>
<protein>
    <submittedName>
        <fullName evidence="3">Amidohydrolase/deacetylase family metallohydrolase</fullName>
    </submittedName>
</protein>
<reference evidence="3 4" key="1">
    <citation type="submission" date="2022-09" db="EMBL/GenBank/DDBJ databases">
        <title>Draft genome of isolate Be4.</title>
        <authorList>
            <person name="Sanchez-Castro I."/>
            <person name="Martinez-Rodriguez P."/>
            <person name="Descostes M."/>
            <person name="Merroun M."/>
        </authorList>
    </citation>
    <scope>NUCLEOTIDE SEQUENCE [LARGE SCALE GENOMIC DNA]</scope>
    <source>
        <strain evidence="3 4">Be4</strain>
    </source>
</reference>
<dbReference type="Gene3D" id="2.30.40.10">
    <property type="entry name" value="Urease, subunit C, domain 1"/>
    <property type="match status" value="1"/>
</dbReference>
<accession>A0ABT2PMH3</accession>
<dbReference type="Pfam" id="PF01979">
    <property type="entry name" value="Amidohydro_1"/>
    <property type="match status" value="1"/>
</dbReference>
<feature type="domain" description="Amidohydrolase-related" evidence="2">
    <location>
        <begin position="273"/>
        <end position="372"/>
    </location>
</feature>
<dbReference type="PANTHER" id="PTHR42717">
    <property type="entry name" value="DIHYDROOROTASE-RELATED"/>
    <property type="match status" value="1"/>
</dbReference>
<keyword evidence="1" id="KW-1133">Transmembrane helix</keyword>
<keyword evidence="4" id="KW-1185">Reference proteome</keyword>